<evidence type="ECO:0000313" key="1">
    <source>
        <dbReference type="EMBL" id="GKV34577.1"/>
    </source>
</evidence>
<protein>
    <submittedName>
        <fullName evidence="1">Uncharacterized protein</fullName>
    </submittedName>
</protein>
<gene>
    <name evidence="1" type="ORF">SLEP1_g42940</name>
</gene>
<name>A0AAV5LBN8_9ROSI</name>
<accession>A0AAV5LBN8</accession>
<organism evidence="1 2">
    <name type="scientific">Rubroshorea leprosula</name>
    <dbReference type="NCBI Taxonomy" id="152421"/>
    <lineage>
        <taxon>Eukaryota</taxon>
        <taxon>Viridiplantae</taxon>
        <taxon>Streptophyta</taxon>
        <taxon>Embryophyta</taxon>
        <taxon>Tracheophyta</taxon>
        <taxon>Spermatophyta</taxon>
        <taxon>Magnoliopsida</taxon>
        <taxon>eudicotyledons</taxon>
        <taxon>Gunneridae</taxon>
        <taxon>Pentapetalae</taxon>
        <taxon>rosids</taxon>
        <taxon>malvids</taxon>
        <taxon>Malvales</taxon>
        <taxon>Dipterocarpaceae</taxon>
        <taxon>Rubroshorea</taxon>
    </lineage>
</organism>
<dbReference type="AlphaFoldDB" id="A0AAV5LBN8"/>
<keyword evidence="2" id="KW-1185">Reference proteome</keyword>
<dbReference type="EMBL" id="BPVZ01000106">
    <property type="protein sequence ID" value="GKV34577.1"/>
    <property type="molecule type" value="Genomic_DNA"/>
</dbReference>
<comment type="caution">
    <text evidence="1">The sequence shown here is derived from an EMBL/GenBank/DDBJ whole genome shotgun (WGS) entry which is preliminary data.</text>
</comment>
<dbReference type="Proteomes" id="UP001054252">
    <property type="component" value="Unassembled WGS sequence"/>
</dbReference>
<sequence length="47" mass="5357">MLYREPKESHPSIPHKLHAECSLLKGVELDSLNTEVPSVHMTGREFI</sequence>
<proteinExistence type="predicted"/>
<reference evidence="1 2" key="1">
    <citation type="journal article" date="2021" name="Commun. Biol.">
        <title>The genome of Shorea leprosula (Dipterocarpaceae) highlights the ecological relevance of drought in aseasonal tropical rainforests.</title>
        <authorList>
            <person name="Ng K.K.S."/>
            <person name="Kobayashi M.J."/>
            <person name="Fawcett J.A."/>
            <person name="Hatakeyama M."/>
            <person name="Paape T."/>
            <person name="Ng C.H."/>
            <person name="Ang C.C."/>
            <person name="Tnah L.H."/>
            <person name="Lee C.T."/>
            <person name="Nishiyama T."/>
            <person name="Sese J."/>
            <person name="O'Brien M.J."/>
            <person name="Copetti D."/>
            <person name="Mohd Noor M.I."/>
            <person name="Ong R.C."/>
            <person name="Putra M."/>
            <person name="Sireger I.Z."/>
            <person name="Indrioko S."/>
            <person name="Kosugi Y."/>
            <person name="Izuno A."/>
            <person name="Isagi Y."/>
            <person name="Lee S.L."/>
            <person name="Shimizu K.K."/>
        </authorList>
    </citation>
    <scope>NUCLEOTIDE SEQUENCE [LARGE SCALE GENOMIC DNA]</scope>
    <source>
        <strain evidence="1">214</strain>
    </source>
</reference>
<evidence type="ECO:0000313" key="2">
    <source>
        <dbReference type="Proteomes" id="UP001054252"/>
    </source>
</evidence>